<dbReference type="Proteomes" id="UP000774000">
    <property type="component" value="Unassembled WGS sequence"/>
</dbReference>
<keyword evidence="9" id="KW-1185">Reference proteome</keyword>
<dbReference type="SUPFAM" id="SSF102114">
    <property type="entry name" value="Radical SAM enzymes"/>
    <property type="match status" value="1"/>
</dbReference>
<evidence type="ECO:0000256" key="3">
    <source>
        <dbReference type="ARBA" id="ARBA00022723"/>
    </source>
</evidence>
<dbReference type="PROSITE" id="PS51332">
    <property type="entry name" value="B12_BINDING"/>
    <property type="match status" value="1"/>
</dbReference>
<dbReference type="GO" id="GO:0046872">
    <property type="term" value="F:metal ion binding"/>
    <property type="evidence" value="ECO:0007669"/>
    <property type="project" value="UniProtKB-KW"/>
</dbReference>
<evidence type="ECO:0000256" key="5">
    <source>
        <dbReference type="ARBA" id="ARBA00023014"/>
    </source>
</evidence>
<dbReference type="SMART" id="SM00729">
    <property type="entry name" value="Elp3"/>
    <property type="match status" value="1"/>
</dbReference>
<dbReference type="SFLD" id="SFLDS00029">
    <property type="entry name" value="Radical_SAM"/>
    <property type="match status" value="1"/>
</dbReference>
<dbReference type="InterPro" id="IPR023404">
    <property type="entry name" value="rSAM_horseshoe"/>
</dbReference>
<sequence length="497" mass="57120">MKVLLLNPPFKTKHGKFSRTSRSPAVTKSGTLYYPFWLSYATGVVEEAGHKVKLVDACAKGYDKAKTIKLVKDYNPDLVVLDTSTPSIYNDVQVASEIKNNLSNCFVTLVGTHPSVLIEETLDLDKSIDAIAKNEYDCTIKELSDILSNNQLTSENRKDILSQIKGLSFRVDDQIIHNDSRELIDDLDKLPFVTKIYNKHLDIKNYFFSAAKYPMAMIITGRGCPARCKFCVYPQAMHSRKYRYRSAEDIVEEFEYIVDNMPEIKSIGIEDDTFTFDKKRVKKVCDLLIDKEINKEVDWWVNARVNTLDLETMKLMKKAGCRLLIAGFESGSQKVLNGMNKGINLKDSREFTKNAKQAGLLVHGCFMVGNPGETKETMDKTLEFAKQLNPDTAQFYPMIPYPGTEAYDWAKNNDYLKDYDYDGWLTQDGLHKTIIDPGDLTAEELVSFCSKARKEFYLRPKYILYKLKQSLTDYQEFKRTFKSFIKFAKHLYNDFRN</sequence>
<dbReference type="SFLD" id="SFLDG01123">
    <property type="entry name" value="methyltransferase_(Class_B)"/>
    <property type="match status" value="1"/>
</dbReference>
<dbReference type="Gene3D" id="3.40.50.280">
    <property type="entry name" value="Cobalamin-binding domain"/>
    <property type="match status" value="1"/>
</dbReference>
<evidence type="ECO:0000256" key="2">
    <source>
        <dbReference type="ARBA" id="ARBA00022691"/>
    </source>
</evidence>
<protein>
    <submittedName>
        <fullName evidence="8">Radical SAM superfamily enzyme YgiQ (UPF0313 family)</fullName>
    </submittedName>
</protein>
<keyword evidence="3" id="KW-0479">Metal-binding</keyword>
<proteinExistence type="predicted"/>
<evidence type="ECO:0000256" key="4">
    <source>
        <dbReference type="ARBA" id="ARBA00023004"/>
    </source>
</evidence>
<evidence type="ECO:0000313" key="9">
    <source>
        <dbReference type="Proteomes" id="UP000774000"/>
    </source>
</evidence>
<dbReference type="InterPro" id="IPR051198">
    <property type="entry name" value="BchE-like"/>
</dbReference>
<dbReference type="AlphaFoldDB" id="A0A939BTB4"/>
<dbReference type="InterPro" id="IPR007197">
    <property type="entry name" value="rSAM"/>
</dbReference>
<keyword evidence="2" id="KW-0949">S-adenosyl-L-methionine</keyword>
<feature type="domain" description="Radical SAM core" evidence="7">
    <location>
        <begin position="210"/>
        <end position="439"/>
    </location>
</feature>
<dbReference type="PROSITE" id="PS51918">
    <property type="entry name" value="RADICAL_SAM"/>
    <property type="match status" value="1"/>
</dbReference>
<dbReference type="Pfam" id="PF04055">
    <property type="entry name" value="Radical_SAM"/>
    <property type="match status" value="1"/>
</dbReference>
<dbReference type="PANTHER" id="PTHR43409">
    <property type="entry name" value="ANAEROBIC MAGNESIUM-PROTOPORPHYRIN IX MONOMETHYL ESTER CYCLASE-RELATED"/>
    <property type="match status" value="1"/>
</dbReference>
<keyword evidence="4" id="KW-0408">Iron</keyword>
<feature type="domain" description="B12-binding" evidence="6">
    <location>
        <begin position="20"/>
        <end position="154"/>
    </location>
</feature>
<dbReference type="InterPro" id="IPR058240">
    <property type="entry name" value="rSAM_sf"/>
</dbReference>
<name>A0A939BTB4_9FIRM</name>
<accession>A0A939BTB4</accession>
<keyword evidence="5" id="KW-0411">Iron-sulfur</keyword>
<gene>
    <name evidence="8" type="ORF">JOC47_002951</name>
</gene>
<evidence type="ECO:0000259" key="7">
    <source>
        <dbReference type="PROSITE" id="PS51918"/>
    </source>
</evidence>
<organism evidence="8 9">
    <name type="scientific">Halanaerobacter jeridensis</name>
    <dbReference type="NCBI Taxonomy" id="706427"/>
    <lineage>
        <taxon>Bacteria</taxon>
        <taxon>Bacillati</taxon>
        <taxon>Bacillota</taxon>
        <taxon>Clostridia</taxon>
        <taxon>Halanaerobiales</taxon>
        <taxon>Halobacteroidaceae</taxon>
        <taxon>Halanaerobacter</taxon>
    </lineage>
</organism>
<dbReference type="GO" id="GO:0003824">
    <property type="term" value="F:catalytic activity"/>
    <property type="evidence" value="ECO:0007669"/>
    <property type="project" value="InterPro"/>
</dbReference>
<dbReference type="CDD" id="cd01335">
    <property type="entry name" value="Radical_SAM"/>
    <property type="match status" value="1"/>
</dbReference>
<dbReference type="EMBL" id="JAFBDQ010000024">
    <property type="protein sequence ID" value="MBM7558081.1"/>
    <property type="molecule type" value="Genomic_DNA"/>
</dbReference>
<dbReference type="RefSeq" id="WP_204703078.1">
    <property type="nucleotide sequence ID" value="NZ_JAFBDQ010000024.1"/>
</dbReference>
<comment type="caution">
    <text evidence="8">The sequence shown here is derived from an EMBL/GenBank/DDBJ whole genome shotgun (WGS) entry which is preliminary data.</text>
</comment>
<evidence type="ECO:0000313" key="8">
    <source>
        <dbReference type="EMBL" id="MBM7558081.1"/>
    </source>
</evidence>
<dbReference type="GO" id="GO:0051539">
    <property type="term" value="F:4 iron, 4 sulfur cluster binding"/>
    <property type="evidence" value="ECO:0007669"/>
    <property type="project" value="UniProtKB-KW"/>
</dbReference>
<dbReference type="GO" id="GO:0031419">
    <property type="term" value="F:cobalamin binding"/>
    <property type="evidence" value="ECO:0007669"/>
    <property type="project" value="InterPro"/>
</dbReference>
<evidence type="ECO:0000256" key="1">
    <source>
        <dbReference type="ARBA" id="ARBA00001966"/>
    </source>
</evidence>
<dbReference type="InterPro" id="IPR006158">
    <property type="entry name" value="Cobalamin-bd"/>
</dbReference>
<dbReference type="InterPro" id="IPR006638">
    <property type="entry name" value="Elp3/MiaA/NifB-like_rSAM"/>
</dbReference>
<dbReference type="SFLD" id="SFLDG01082">
    <property type="entry name" value="B12-binding_domain_containing"/>
    <property type="match status" value="1"/>
</dbReference>
<evidence type="ECO:0000259" key="6">
    <source>
        <dbReference type="PROSITE" id="PS51332"/>
    </source>
</evidence>
<dbReference type="Pfam" id="PF02310">
    <property type="entry name" value="B12-binding"/>
    <property type="match status" value="1"/>
</dbReference>
<dbReference type="PANTHER" id="PTHR43409:SF16">
    <property type="entry name" value="SLR0320 PROTEIN"/>
    <property type="match status" value="1"/>
</dbReference>
<dbReference type="Gene3D" id="3.80.30.20">
    <property type="entry name" value="tm_1862 like domain"/>
    <property type="match status" value="1"/>
</dbReference>
<reference evidence="8" key="1">
    <citation type="submission" date="2021-01" db="EMBL/GenBank/DDBJ databases">
        <title>Genomic Encyclopedia of Type Strains, Phase IV (KMG-IV): sequencing the most valuable type-strain genomes for metagenomic binning, comparative biology and taxonomic classification.</title>
        <authorList>
            <person name="Goeker M."/>
        </authorList>
    </citation>
    <scope>NUCLEOTIDE SEQUENCE</scope>
    <source>
        <strain evidence="8">DSM 23230</strain>
    </source>
</reference>
<comment type="cofactor">
    <cofactor evidence="1">
        <name>[4Fe-4S] cluster</name>
        <dbReference type="ChEBI" id="CHEBI:49883"/>
    </cofactor>
</comment>
<dbReference type="InterPro" id="IPR034466">
    <property type="entry name" value="Methyltransferase_Class_B"/>
</dbReference>
<dbReference type="GO" id="GO:0005829">
    <property type="term" value="C:cytosol"/>
    <property type="evidence" value="ECO:0007669"/>
    <property type="project" value="TreeGrafter"/>
</dbReference>